<name>A0A067QVY6_ZOONE</name>
<feature type="chain" id="PRO_5001647868" evidence="2">
    <location>
        <begin position="29"/>
        <end position="119"/>
    </location>
</feature>
<feature type="transmembrane region" description="Helical" evidence="1">
    <location>
        <begin position="93"/>
        <end position="118"/>
    </location>
</feature>
<evidence type="ECO:0000256" key="1">
    <source>
        <dbReference type="SAM" id="Phobius"/>
    </source>
</evidence>
<evidence type="ECO:0000256" key="2">
    <source>
        <dbReference type="SAM" id="SignalP"/>
    </source>
</evidence>
<protein>
    <submittedName>
        <fullName evidence="3">Uncharacterized protein</fullName>
    </submittedName>
</protein>
<dbReference type="EMBL" id="KK852949">
    <property type="protein sequence ID" value="KDR13368.1"/>
    <property type="molecule type" value="Genomic_DNA"/>
</dbReference>
<reference evidence="3 4" key="1">
    <citation type="journal article" date="2014" name="Nat. Commun.">
        <title>Molecular traces of alternative social organization in a termite genome.</title>
        <authorList>
            <person name="Terrapon N."/>
            <person name="Li C."/>
            <person name="Robertson H.M."/>
            <person name="Ji L."/>
            <person name="Meng X."/>
            <person name="Booth W."/>
            <person name="Chen Z."/>
            <person name="Childers C.P."/>
            <person name="Glastad K.M."/>
            <person name="Gokhale K."/>
            <person name="Gowin J."/>
            <person name="Gronenberg W."/>
            <person name="Hermansen R.A."/>
            <person name="Hu H."/>
            <person name="Hunt B.G."/>
            <person name="Huylmans A.K."/>
            <person name="Khalil S.M."/>
            <person name="Mitchell R.D."/>
            <person name="Munoz-Torres M.C."/>
            <person name="Mustard J.A."/>
            <person name="Pan H."/>
            <person name="Reese J.T."/>
            <person name="Scharf M.E."/>
            <person name="Sun F."/>
            <person name="Vogel H."/>
            <person name="Xiao J."/>
            <person name="Yang W."/>
            <person name="Yang Z."/>
            <person name="Yang Z."/>
            <person name="Zhou J."/>
            <person name="Zhu J."/>
            <person name="Brent C.S."/>
            <person name="Elsik C.G."/>
            <person name="Goodisman M.A."/>
            <person name="Liberles D.A."/>
            <person name="Roe R.M."/>
            <person name="Vargo E.L."/>
            <person name="Vilcinskas A."/>
            <person name="Wang J."/>
            <person name="Bornberg-Bauer E."/>
            <person name="Korb J."/>
            <person name="Zhang G."/>
            <person name="Liebig J."/>
        </authorList>
    </citation>
    <scope>NUCLEOTIDE SEQUENCE [LARGE SCALE GENOMIC DNA]</scope>
    <source>
        <tissue evidence="3">Whole organism</tissue>
    </source>
</reference>
<sequence>MYSWSMIAAMLSVLVSTLVIGISRYAHAAPPPNFLCTFITFQVTQSLLFLPQVNMEGSKTYNQLEENFNDVNESHSDVITQTSAPKHLQIQQYWIILATAIDHILCLIYLIFFVSILIK</sequence>
<dbReference type="AlphaFoldDB" id="A0A067QVY6"/>
<dbReference type="Proteomes" id="UP000027135">
    <property type="component" value="Unassembled WGS sequence"/>
</dbReference>
<proteinExistence type="predicted"/>
<keyword evidence="2" id="KW-0732">Signal</keyword>
<gene>
    <name evidence="3" type="ORF">L798_12592</name>
</gene>
<accession>A0A067QVY6</accession>
<keyword evidence="1" id="KW-0812">Transmembrane</keyword>
<keyword evidence="1" id="KW-0472">Membrane</keyword>
<keyword evidence="1" id="KW-1133">Transmembrane helix</keyword>
<feature type="signal peptide" evidence="2">
    <location>
        <begin position="1"/>
        <end position="28"/>
    </location>
</feature>
<organism evidence="3 4">
    <name type="scientific">Zootermopsis nevadensis</name>
    <name type="common">Dampwood termite</name>
    <dbReference type="NCBI Taxonomy" id="136037"/>
    <lineage>
        <taxon>Eukaryota</taxon>
        <taxon>Metazoa</taxon>
        <taxon>Ecdysozoa</taxon>
        <taxon>Arthropoda</taxon>
        <taxon>Hexapoda</taxon>
        <taxon>Insecta</taxon>
        <taxon>Pterygota</taxon>
        <taxon>Neoptera</taxon>
        <taxon>Polyneoptera</taxon>
        <taxon>Dictyoptera</taxon>
        <taxon>Blattodea</taxon>
        <taxon>Blattoidea</taxon>
        <taxon>Termitoidae</taxon>
        <taxon>Termopsidae</taxon>
        <taxon>Zootermopsis</taxon>
    </lineage>
</organism>
<evidence type="ECO:0000313" key="3">
    <source>
        <dbReference type="EMBL" id="KDR13368.1"/>
    </source>
</evidence>
<evidence type="ECO:0000313" key="4">
    <source>
        <dbReference type="Proteomes" id="UP000027135"/>
    </source>
</evidence>
<dbReference type="InParanoid" id="A0A067QVY6"/>
<keyword evidence="4" id="KW-1185">Reference proteome</keyword>